<keyword evidence="1 3" id="KW-0456">Lyase</keyword>
<dbReference type="Proteomes" id="UP001637994">
    <property type="component" value="Unassembled WGS sequence"/>
</dbReference>
<organism evidence="4 5">
    <name type="scientific">Anaerococcus kampingae</name>
    <dbReference type="NCBI Taxonomy" id="3115614"/>
    <lineage>
        <taxon>Bacteria</taxon>
        <taxon>Bacillati</taxon>
        <taxon>Bacillota</taxon>
        <taxon>Tissierellia</taxon>
        <taxon>Tissierellales</taxon>
        <taxon>Peptoniphilaceae</taxon>
        <taxon>Anaerococcus</taxon>
    </lineage>
</organism>
<dbReference type="PROSITE" id="PS00665">
    <property type="entry name" value="DHDPS_1"/>
    <property type="match status" value="1"/>
</dbReference>
<dbReference type="PANTHER" id="PTHR42849">
    <property type="entry name" value="N-ACETYLNEURAMINATE LYASE"/>
    <property type="match status" value="1"/>
</dbReference>
<dbReference type="RefSeq" id="WP_410035849.1">
    <property type="nucleotide sequence ID" value="NZ_JBGMEF010000029.1"/>
</dbReference>
<evidence type="ECO:0000256" key="1">
    <source>
        <dbReference type="ARBA" id="ARBA00023239"/>
    </source>
</evidence>
<gene>
    <name evidence="4" type="ORF">ACCQ42_07830</name>
</gene>
<dbReference type="Gene3D" id="3.20.20.70">
    <property type="entry name" value="Aldolase class I"/>
    <property type="match status" value="1"/>
</dbReference>
<sequence length="313" mass="34534">MTEFTLKDFRGVIPAALSIFDENENLDLEATKEFTEFLLKFDIGGLYLTGSTGEGFLMSAEEREKSSQAVIEAAKGKVPVVVHIGDIGTKKSIDLAKAAEEAGATAISSVPPFYWRFNSEQIYDYYKDIAEAVDIPMVIYNVPLAGMMSADMIKDLSQIENIKGVKYTNSDIYQIPAIKEACGEDFMVYGGADELASSNLLIGVDGIVGSFYNLIPDLFIQINEAIANNEVKKAYDLQKNAVRIINYLVAGGNMVAGIKAVLREAGINAGYARRPFINFYGDDQVKLAKGLVELANKYEMKDIYVIDKLREKY</sequence>
<dbReference type="SMART" id="SM01130">
    <property type="entry name" value="DHDPS"/>
    <property type="match status" value="1"/>
</dbReference>
<dbReference type="InterPro" id="IPR013785">
    <property type="entry name" value="Aldolase_TIM"/>
</dbReference>
<keyword evidence="2" id="KW-0704">Schiff base</keyword>
<comment type="similarity">
    <text evidence="3">Belongs to the DapA family.</text>
</comment>
<dbReference type="EMBL" id="JBGMEF010000029">
    <property type="protein sequence ID" value="MFO3667678.1"/>
    <property type="molecule type" value="Genomic_DNA"/>
</dbReference>
<protein>
    <submittedName>
        <fullName evidence="4">Dihydrodipicolinate synthase family protein</fullName>
    </submittedName>
</protein>
<accession>A0ABW9MFK3</accession>
<dbReference type="CDD" id="cd00408">
    <property type="entry name" value="DHDPS-like"/>
    <property type="match status" value="1"/>
</dbReference>
<evidence type="ECO:0000256" key="2">
    <source>
        <dbReference type="ARBA" id="ARBA00023270"/>
    </source>
</evidence>
<dbReference type="PANTHER" id="PTHR42849:SF1">
    <property type="entry name" value="N-ACETYLNEURAMINATE LYASE"/>
    <property type="match status" value="1"/>
</dbReference>
<dbReference type="PIRSF" id="PIRSF001365">
    <property type="entry name" value="DHDPS"/>
    <property type="match status" value="1"/>
</dbReference>
<proteinExistence type="inferred from homology"/>
<name>A0ABW9MFK3_9FIRM</name>
<comment type="caution">
    <text evidence="4">The sequence shown here is derived from an EMBL/GenBank/DDBJ whole genome shotgun (WGS) entry which is preliminary data.</text>
</comment>
<reference evidence="4 5" key="1">
    <citation type="journal article" date="2025" name="Anaerobe">
        <title>Description of Anaerococcus kampingiae sp. nov., Anaerococcus groningensis sp. nov., Anaerococcus martiniensis sp. nov., and Anaerococcus cruorum sp. nov., isolated from human clinical specimens.</title>
        <authorList>
            <person name="Boiten K.E."/>
            <person name="Meijer J."/>
            <person name="van Wezel E.M."/>
            <person name="Veloo A.C.M."/>
        </authorList>
    </citation>
    <scope>NUCLEOTIDE SEQUENCE [LARGE SCALE GENOMIC DNA]</scope>
    <source>
        <strain evidence="4 5">ENR0874</strain>
    </source>
</reference>
<dbReference type="PRINTS" id="PR00146">
    <property type="entry name" value="DHPICSNTHASE"/>
</dbReference>
<dbReference type="Pfam" id="PF00701">
    <property type="entry name" value="DHDPS"/>
    <property type="match status" value="1"/>
</dbReference>
<dbReference type="InterPro" id="IPR002220">
    <property type="entry name" value="DapA-like"/>
</dbReference>
<evidence type="ECO:0000256" key="3">
    <source>
        <dbReference type="PIRNR" id="PIRNR001365"/>
    </source>
</evidence>
<dbReference type="InterPro" id="IPR020624">
    <property type="entry name" value="Schiff_base-form_aldolases_CS"/>
</dbReference>
<evidence type="ECO:0000313" key="4">
    <source>
        <dbReference type="EMBL" id="MFO3667678.1"/>
    </source>
</evidence>
<evidence type="ECO:0000313" key="5">
    <source>
        <dbReference type="Proteomes" id="UP001637994"/>
    </source>
</evidence>
<keyword evidence="5" id="KW-1185">Reference proteome</keyword>
<dbReference type="SUPFAM" id="SSF51569">
    <property type="entry name" value="Aldolase"/>
    <property type="match status" value="1"/>
</dbReference>